<organism evidence="1 2">
    <name type="scientific">Nocardia brasiliensis</name>
    <dbReference type="NCBI Taxonomy" id="37326"/>
    <lineage>
        <taxon>Bacteria</taxon>
        <taxon>Bacillati</taxon>
        <taxon>Actinomycetota</taxon>
        <taxon>Actinomycetes</taxon>
        <taxon>Mycobacteriales</taxon>
        <taxon>Nocardiaceae</taxon>
        <taxon>Nocardia</taxon>
    </lineage>
</organism>
<dbReference type="AlphaFoldDB" id="A0A6G9XJT3"/>
<proteinExistence type="predicted"/>
<accession>A0A6G9XJT3</accession>
<evidence type="ECO:0000313" key="2">
    <source>
        <dbReference type="Proteomes" id="UP000501705"/>
    </source>
</evidence>
<dbReference type="EMBL" id="CP046171">
    <property type="protein sequence ID" value="QIS01175.1"/>
    <property type="molecule type" value="Genomic_DNA"/>
</dbReference>
<gene>
    <name evidence="1" type="ORF">F5X71_01550</name>
</gene>
<evidence type="ECO:0000313" key="1">
    <source>
        <dbReference type="EMBL" id="QIS01175.1"/>
    </source>
</evidence>
<dbReference type="Proteomes" id="UP000501705">
    <property type="component" value="Chromosome"/>
</dbReference>
<dbReference type="RefSeq" id="WP_167460325.1">
    <property type="nucleotide sequence ID" value="NZ_CP046171.1"/>
</dbReference>
<sequence>MELPVRQCRMLLREHIANGPERLDGWLVKTGLVTEATPEALADAAERIAVFRVEPV</sequence>
<name>A0A6G9XJT3_NOCBR</name>
<reference evidence="1 2" key="1">
    <citation type="journal article" date="2019" name="ACS Chem. Biol.">
        <title>Identification and Mobilization of a Cryptic Antibiotic Biosynthesis Gene Locus from a Human-Pathogenic Nocardia Isolate.</title>
        <authorList>
            <person name="Herisse M."/>
            <person name="Ishida K."/>
            <person name="Porter J.L."/>
            <person name="Howden B."/>
            <person name="Hertweck C."/>
            <person name="Stinear T.P."/>
            <person name="Pidot S.J."/>
        </authorList>
    </citation>
    <scope>NUCLEOTIDE SEQUENCE [LARGE SCALE GENOMIC DNA]</scope>
    <source>
        <strain evidence="1 2">AUSMDU00024985</strain>
    </source>
</reference>
<protein>
    <submittedName>
        <fullName evidence="1">Uncharacterized protein</fullName>
    </submittedName>
</protein>